<dbReference type="STRING" id="84645.A0A498NWG6"/>
<dbReference type="Proteomes" id="UP000290572">
    <property type="component" value="Unassembled WGS sequence"/>
</dbReference>
<protein>
    <submittedName>
        <fullName evidence="1">Uncharacterized protein</fullName>
    </submittedName>
</protein>
<gene>
    <name evidence="1" type="ORF">ROHU_003114</name>
</gene>
<sequence length="228" mass="26067">MSKKANVTFFCMDVTCRYWPYLNKVAEGLPELLPLTEMRPFLSVMHAKAHTAKCEVRWGGRSQDGAGNTVGEEVEQITERAKLEAASLSNIKKEHNLDQETIQQLKRSIFDQVMLLKRLEEEQSILLKEMSQHIKYLLKQVQEVESLRGQTLERIKTSSFSDLTEDATHGLNSVLSRRGHSLRSQHKQAVNAYSSIATMECDFLSIQEDIEEWDDNGFTSPESEEEDT</sequence>
<comment type="caution">
    <text evidence="1">The sequence shown here is derived from an EMBL/GenBank/DDBJ whole genome shotgun (WGS) entry which is preliminary data.</text>
</comment>
<accession>A0A498NWG6</accession>
<dbReference type="EMBL" id="QBIY01008714">
    <property type="protein sequence ID" value="RXN36231.1"/>
    <property type="molecule type" value="Genomic_DNA"/>
</dbReference>
<name>A0A498NWG6_LABRO</name>
<reference evidence="1 2" key="1">
    <citation type="submission" date="2018-03" db="EMBL/GenBank/DDBJ databases">
        <title>Draft genome sequence of Rohu Carp (Labeo rohita).</title>
        <authorList>
            <person name="Das P."/>
            <person name="Kushwaha B."/>
            <person name="Joshi C.G."/>
            <person name="Kumar D."/>
            <person name="Nagpure N.S."/>
            <person name="Sahoo L."/>
            <person name="Das S.P."/>
            <person name="Bit A."/>
            <person name="Patnaik S."/>
            <person name="Meher P.K."/>
            <person name="Jayasankar P."/>
            <person name="Koringa P.G."/>
            <person name="Patel N.V."/>
            <person name="Hinsu A.T."/>
            <person name="Kumar R."/>
            <person name="Pandey M."/>
            <person name="Agarwal S."/>
            <person name="Srivastava S."/>
            <person name="Singh M."/>
            <person name="Iquebal M.A."/>
            <person name="Jaiswal S."/>
            <person name="Angadi U.B."/>
            <person name="Kumar N."/>
            <person name="Raza M."/>
            <person name="Shah T.M."/>
            <person name="Rai A."/>
            <person name="Jena J.K."/>
        </authorList>
    </citation>
    <scope>NUCLEOTIDE SEQUENCE [LARGE SCALE GENOMIC DNA]</scope>
    <source>
        <strain evidence="1">DASCIFA01</strain>
        <tissue evidence="1">Testis</tissue>
    </source>
</reference>
<evidence type="ECO:0000313" key="2">
    <source>
        <dbReference type="Proteomes" id="UP000290572"/>
    </source>
</evidence>
<dbReference type="PANTHER" id="PTHR33104">
    <property type="entry name" value="SI:DKEY-29D5.2"/>
    <property type="match status" value="1"/>
</dbReference>
<proteinExistence type="predicted"/>
<dbReference type="PANTHER" id="PTHR33104:SF2">
    <property type="entry name" value="CXC3 LIKE CYSTEINE CLUSTER DOMAIN-CONTAINING PROTEIN"/>
    <property type="match status" value="1"/>
</dbReference>
<dbReference type="InterPro" id="IPR040521">
    <property type="entry name" value="KDZ"/>
</dbReference>
<evidence type="ECO:0000313" key="1">
    <source>
        <dbReference type="EMBL" id="RXN36231.1"/>
    </source>
</evidence>
<dbReference type="Pfam" id="PF18758">
    <property type="entry name" value="KDZ"/>
    <property type="match status" value="1"/>
</dbReference>
<organism evidence="1 2">
    <name type="scientific">Labeo rohita</name>
    <name type="common">Indian major carp</name>
    <name type="synonym">Cyprinus rohita</name>
    <dbReference type="NCBI Taxonomy" id="84645"/>
    <lineage>
        <taxon>Eukaryota</taxon>
        <taxon>Metazoa</taxon>
        <taxon>Chordata</taxon>
        <taxon>Craniata</taxon>
        <taxon>Vertebrata</taxon>
        <taxon>Euteleostomi</taxon>
        <taxon>Actinopterygii</taxon>
        <taxon>Neopterygii</taxon>
        <taxon>Teleostei</taxon>
        <taxon>Ostariophysi</taxon>
        <taxon>Cypriniformes</taxon>
        <taxon>Cyprinidae</taxon>
        <taxon>Labeoninae</taxon>
        <taxon>Labeonini</taxon>
        <taxon>Labeo</taxon>
    </lineage>
</organism>
<keyword evidence="2" id="KW-1185">Reference proteome</keyword>
<dbReference type="AlphaFoldDB" id="A0A498NWG6"/>